<evidence type="ECO:0000256" key="1">
    <source>
        <dbReference type="ARBA" id="ARBA00022491"/>
    </source>
</evidence>
<protein>
    <submittedName>
        <fullName evidence="7">LacI family DNA-binding transcriptional regulator</fullName>
    </submittedName>
</protein>
<reference evidence="7" key="1">
    <citation type="submission" date="2020-08" db="EMBL/GenBank/DDBJ databases">
        <title>Genome public.</title>
        <authorList>
            <person name="Liu C."/>
            <person name="Sun Q."/>
        </authorList>
    </citation>
    <scope>NUCLEOTIDE SEQUENCE</scope>
    <source>
        <strain evidence="7">NSJ-33</strain>
    </source>
</reference>
<dbReference type="AlphaFoldDB" id="A0A926E0U6"/>
<dbReference type="CDD" id="cd06267">
    <property type="entry name" value="PBP1_LacI_sugar_binding-like"/>
    <property type="match status" value="1"/>
</dbReference>
<dbReference type="PANTHER" id="PTHR30146:SF148">
    <property type="entry name" value="HTH-TYPE TRANSCRIPTIONAL REPRESSOR PURR-RELATED"/>
    <property type="match status" value="1"/>
</dbReference>
<dbReference type="Pfam" id="PF13377">
    <property type="entry name" value="Peripla_BP_3"/>
    <property type="match status" value="1"/>
</dbReference>
<dbReference type="InterPro" id="IPR046335">
    <property type="entry name" value="LacI/GalR-like_sensor"/>
</dbReference>
<dbReference type="Proteomes" id="UP000610760">
    <property type="component" value="Unassembled WGS sequence"/>
</dbReference>
<dbReference type="EMBL" id="JACRSV010000001">
    <property type="protein sequence ID" value="MBC8559236.1"/>
    <property type="molecule type" value="Genomic_DNA"/>
</dbReference>
<dbReference type="SUPFAM" id="SSF53822">
    <property type="entry name" value="Periplasmic binding protein-like I"/>
    <property type="match status" value="2"/>
</dbReference>
<dbReference type="PANTHER" id="PTHR30146">
    <property type="entry name" value="LACI-RELATED TRANSCRIPTIONAL REPRESSOR"/>
    <property type="match status" value="1"/>
</dbReference>
<evidence type="ECO:0000256" key="2">
    <source>
        <dbReference type="ARBA" id="ARBA00023015"/>
    </source>
</evidence>
<dbReference type="SUPFAM" id="SSF47413">
    <property type="entry name" value="lambda repressor-like DNA-binding domains"/>
    <property type="match status" value="1"/>
</dbReference>
<evidence type="ECO:0000313" key="8">
    <source>
        <dbReference type="Proteomes" id="UP000610760"/>
    </source>
</evidence>
<keyword evidence="8" id="KW-1185">Reference proteome</keyword>
<sequence length="685" mass="74789">MATINDVAKMAGVSAATVSHVVNKTRYVSPELVKRVEDAIEALEFPPNFVIKKNKAVALATNRKFVVLLASDIHNSFQLEVEEKIERGLKQRGISLISVDYGKDGAKLEIYQQLLLSSPGALGVIVFPDADETVLTKQLGKLKIPVVLVGKDIEGLGADVITSDNFGGAYKATTHLIRSGHENIALICGNRNSESNVERINGYRSALEKNNISFDPRYVVSDLTTDEQIFSALKTLLLGSNPPTAIFAANYKTIIAIFRFIDANNISCPKDLSIVGFNDFEWAALLEPHITTVAQNTDKIGEHVVEELLKHIQPSDGGTGSSKEDNRAHIVVPTELRVRASTIGIGRGPFGEKAASLDQLQLTDGEKKQIRDGKYTAAISFHYTGKAWMNLHEQGIKDVFNALGISLLAVTDAHFDPVMQSKQLNSLLSLEPDILISIPTDSVKTSAAFKKIAASKTKLVLITNVPNGLTPKDYVSCVSVNERSHGRQAGRGLGEYMRKHNLKNVGLIKHGSAYYYSTMQRDNAAEQILMEEYPELNIVGSVSFENEENAYAKTLELMKMHPEIEGLYISWEGPAMHVMNALNDLNRSDVAVVTADLEYAMALNMAKGGMVKALSAQLPYEQGMAMALAAAGSLIGKKVPSFVGIEPVYVTPENLLRAWGTVFKEDPSHQLLNALEENPNHVSAH</sequence>
<dbReference type="SMART" id="SM00354">
    <property type="entry name" value="HTH_LACI"/>
    <property type="match status" value="1"/>
</dbReference>
<dbReference type="Pfam" id="PF00356">
    <property type="entry name" value="LacI"/>
    <property type="match status" value="1"/>
</dbReference>
<dbReference type="GO" id="GO:0003700">
    <property type="term" value="F:DNA-binding transcription factor activity"/>
    <property type="evidence" value="ECO:0007669"/>
    <property type="project" value="TreeGrafter"/>
</dbReference>
<dbReference type="GO" id="GO:0000976">
    <property type="term" value="F:transcription cis-regulatory region binding"/>
    <property type="evidence" value="ECO:0007669"/>
    <property type="project" value="TreeGrafter"/>
</dbReference>
<dbReference type="PRINTS" id="PR00036">
    <property type="entry name" value="HTHLACI"/>
</dbReference>
<dbReference type="Pfam" id="PF13407">
    <property type="entry name" value="Peripla_BP_4"/>
    <property type="match status" value="1"/>
</dbReference>
<dbReference type="InterPro" id="IPR025997">
    <property type="entry name" value="SBP_2_dom"/>
</dbReference>
<keyword evidence="4" id="KW-0804">Transcription</keyword>
<dbReference type="RefSeq" id="WP_249294125.1">
    <property type="nucleotide sequence ID" value="NZ_JACRSV010000001.1"/>
</dbReference>
<dbReference type="Gene3D" id="1.10.260.40">
    <property type="entry name" value="lambda repressor-like DNA-binding domains"/>
    <property type="match status" value="1"/>
</dbReference>
<dbReference type="InterPro" id="IPR001387">
    <property type="entry name" value="Cro/C1-type_HTH"/>
</dbReference>
<keyword evidence="1" id="KW-0678">Repressor</keyword>
<dbReference type="PROSITE" id="PS50943">
    <property type="entry name" value="HTH_CROC1"/>
    <property type="match status" value="1"/>
</dbReference>
<keyword evidence="3 7" id="KW-0238">DNA-binding</keyword>
<name>A0A926E0U6_9FIRM</name>
<feature type="domain" description="HTH cro/C1-type" evidence="6">
    <location>
        <begin position="3"/>
        <end position="50"/>
    </location>
</feature>
<organism evidence="7 8">
    <name type="scientific">Fumia xinanensis</name>
    <dbReference type="NCBI Taxonomy" id="2763659"/>
    <lineage>
        <taxon>Bacteria</taxon>
        <taxon>Bacillati</taxon>
        <taxon>Bacillota</taxon>
        <taxon>Clostridia</taxon>
        <taxon>Eubacteriales</taxon>
        <taxon>Oscillospiraceae</taxon>
        <taxon>Fumia</taxon>
    </lineage>
</organism>
<gene>
    <name evidence="7" type="ORF">H8710_04040</name>
</gene>
<accession>A0A926E0U6</accession>
<dbReference type="PROSITE" id="PS50932">
    <property type="entry name" value="HTH_LACI_2"/>
    <property type="match status" value="1"/>
</dbReference>
<evidence type="ECO:0000259" key="6">
    <source>
        <dbReference type="PROSITE" id="PS50943"/>
    </source>
</evidence>
<proteinExistence type="predicted"/>
<dbReference type="CDD" id="cd06316">
    <property type="entry name" value="PBP1_ABC_sugar_binding-like"/>
    <property type="match status" value="1"/>
</dbReference>
<keyword evidence="2" id="KW-0805">Transcription regulation</keyword>
<comment type="caution">
    <text evidence="7">The sequence shown here is derived from an EMBL/GenBank/DDBJ whole genome shotgun (WGS) entry which is preliminary data.</text>
</comment>
<dbReference type="InterPro" id="IPR000843">
    <property type="entry name" value="HTH_LacI"/>
</dbReference>
<dbReference type="Gene3D" id="3.40.50.2300">
    <property type="match status" value="4"/>
</dbReference>
<evidence type="ECO:0000259" key="5">
    <source>
        <dbReference type="PROSITE" id="PS50932"/>
    </source>
</evidence>
<feature type="domain" description="HTH lacI-type" evidence="5">
    <location>
        <begin position="2"/>
        <end position="56"/>
    </location>
</feature>
<evidence type="ECO:0000313" key="7">
    <source>
        <dbReference type="EMBL" id="MBC8559236.1"/>
    </source>
</evidence>
<dbReference type="CDD" id="cd01392">
    <property type="entry name" value="HTH_LacI"/>
    <property type="match status" value="1"/>
</dbReference>
<dbReference type="InterPro" id="IPR010982">
    <property type="entry name" value="Lambda_DNA-bd_dom_sf"/>
</dbReference>
<evidence type="ECO:0000256" key="4">
    <source>
        <dbReference type="ARBA" id="ARBA00023163"/>
    </source>
</evidence>
<evidence type="ECO:0000256" key="3">
    <source>
        <dbReference type="ARBA" id="ARBA00023125"/>
    </source>
</evidence>
<dbReference type="PROSITE" id="PS00356">
    <property type="entry name" value="HTH_LACI_1"/>
    <property type="match status" value="1"/>
</dbReference>
<dbReference type="InterPro" id="IPR028082">
    <property type="entry name" value="Peripla_BP_I"/>
</dbReference>